<organism evidence="2 3">
    <name type="scientific">Paenibacillus wynnii</name>
    <dbReference type="NCBI Taxonomy" id="268407"/>
    <lineage>
        <taxon>Bacteria</taxon>
        <taxon>Bacillati</taxon>
        <taxon>Bacillota</taxon>
        <taxon>Bacilli</taxon>
        <taxon>Bacillales</taxon>
        <taxon>Paenibacillaceae</taxon>
        <taxon>Paenibacillus</taxon>
    </lineage>
</organism>
<dbReference type="InterPro" id="IPR041657">
    <property type="entry name" value="HTH_17"/>
</dbReference>
<dbReference type="EMBL" id="JQCR01000002">
    <property type="protein sequence ID" value="KGE20036.1"/>
    <property type="molecule type" value="Genomic_DNA"/>
</dbReference>
<evidence type="ECO:0000313" key="2">
    <source>
        <dbReference type="EMBL" id="KGE20036.1"/>
    </source>
</evidence>
<dbReference type="RefSeq" id="WP_036651839.1">
    <property type="nucleotide sequence ID" value="NZ_JQCR01000002.1"/>
</dbReference>
<proteinExistence type="predicted"/>
<dbReference type="Proteomes" id="UP000029734">
    <property type="component" value="Unassembled WGS sequence"/>
</dbReference>
<reference evidence="2 3" key="2">
    <citation type="submission" date="2014-10" db="EMBL/GenBank/DDBJ databases">
        <title>Comparative genomics of the Paenibacillus odorifer group.</title>
        <authorList>
            <person name="Tsai Y.-C."/>
            <person name="Martin N."/>
            <person name="Korlach J."/>
            <person name="Wiedmann M."/>
        </authorList>
    </citation>
    <scope>NUCLEOTIDE SEQUENCE [LARGE SCALE GENOMIC DNA]</scope>
    <source>
        <strain evidence="2 3">DSM 18334</strain>
    </source>
</reference>
<gene>
    <name evidence="2" type="ORF">PWYN_12295</name>
</gene>
<protein>
    <recommendedName>
        <fullName evidence="1">Helix-turn-helix domain-containing protein</fullName>
    </recommendedName>
</protein>
<comment type="caution">
    <text evidence="2">The sequence shown here is derived from an EMBL/GenBank/DDBJ whole genome shotgun (WGS) entry which is preliminary data.</text>
</comment>
<dbReference type="OrthoDB" id="2623498at2"/>
<dbReference type="Pfam" id="PF12728">
    <property type="entry name" value="HTH_17"/>
    <property type="match status" value="1"/>
</dbReference>
<dbReference type="eggNOG" id="ENOG5034AHR">
    <property type="taxonomic scope" value="Bacteria"/>
</dbReference>
<dbReference type="AlphaFoldDB" id="A0A098MDH4"/>
<evidence type="ECO:0000313" key="3">
    <source>
        <dbReference type="Proteomes" id="UP000029734"/>
    </source>
</evidence>
<reference evidence="2 3" key="1">
    <citation type="submission" date="2014-08" db="EMBL/GenBank/DDBJ databases">
        <authorList>
            <person name="den Bakker H.C."/>
        </authorList>
    </citation>
    <scope>NUCLEOTIDE SEQUENCE [LARGE SCALE GENOMIC DNA]</scope>
    <source>
        <strain evidence="2 3">DSM 18334</strain>
    </source>
</reference>
<sequence>MTALEKAISDIVSVHVAEAEKRILERMSAASDRTLNVPGACEYLSISDYTLRQLCKAKRIPHRIVGAEGSKNPRYLFSTSSLDRWKREEEEQNYHRGGTYP</sequence>
<keyword evidence="3" id="KW-1185">Reference proteome</keyword>
<accession>A0A098MDH4</accession>
<dbReference type="STRING" id="268407.PWYN_12295"/>
<evidence type="ECO:0000259" key="1">
    <source>
        <dbReference type="Pfam" id="PF12728"/>
    </source>
</evidence>
<name>A0A098MDH4_9BACL</name>
<feature type="domain" description="Helix-turn-helix" evidence="1">
    <location>
        <begin position="35"/>
        <end position="88"/>
    </location>
</feature>